<dbReference type="EMBL" id="MBUA01000028">
    <property type="protein sequence ID" value="MBC6492600.1"/>
    <property type="molecule type" value="Genomic_DNA"/>
</dbReference>
<organism evidence="1 2">
    <name type="scientific">Flavihumibacter stibioxidans</name>
    <dbReference type="NCBI Taxonomy" id="1834163"/>
    <lineage>
        <taxon>Bacteria</taxon>
        <taxon>Pseudomonadati</taxon>
        <taxon>Bacteroidota</taxon>
        <taxon>Chitinophagia</taxon>
        <taxon>Chitinophagales</taxon>
        <taxon>Chitinophagaceae</taxon>
        <taxon>Flavihumibacter</taxon>
    </lineage>
</organism>
<keyword evidence="2" id="KW-1185">Reference proteome</keyword>
<protein>
    <recommendedName>
        <fullName evidence="3">Pyridoxamine 5'-phosphate oxidase putative domain-containing protein</fullName>
    </recommendedName>
</protein>
<evidence type="ECO:0008006" key="3">
    <source>
        <dbReference type="Google" id="ProtNLM"/>
    </source>
</evidence>
<dbReference type="SUPFAM" id="SSF50475">
    <property type="entry name" value="FMN-binding split barrel"/>
    <property type="match status" value="1"/>
</dbReference>
<name>A0ABR7MC56_9BACT</name>
<reference evidence="1 2" key="1">
    <citation type="submission" date="2016-07" db="EMBL/GenBank/DDBJ databases">
        <title>Genome analysis of Flavihumibacter stibioxidans YS-17.</title>
        <authorList>
            <person name="Shi K."/>
            <person name="Han Y."/>
            <person name="Wang G."/>
        </authorList>
    </citation>
    <scope>NUCLEOTIDE SEQUENCE [LARGE SCALE GENOMIC DNA]</scope>
    <source>
        <strain evidence="1 2">YS-17</strain>
    </source>
</reference>
<dbReference type="RefSeq" id="WP_187257914.1">
    <property type="nucleotide sequence ID" value="NZ_JBHULF010000020.1"/>
</dbReference>
<evidence type="ECO:0000313" key="2">
    <source>
        <dbReference type="Proteomes" id="UP000765802"/>
    </source>
</evidence>
<accession>A0ABR7MC56</accession>
<dbReference type="Gene3D" id="2.30.110.10">
    <property type="entry name" value="Electron Transport, Fmn-binding Protein, Chain A"/>
    <property type="match status" value="1"/>
</dbReference>
<comment type="caution">
    <text evidence="1">The sequence shown here is derived from an EMBL/GenBank/DDBJ whole genome shotgun (WGS) entry which is preliminary data.</text>
</comment>
<evidence type="ECO:0000313" key="1">
    <source>
        <dbReference type="EMBL" id="MBC6492600.1"/>
    </source>
</evidence>
<gene>
    <name evidence="1" type="ORF">BC349_16175</name>
</gene>
<sequence length="146" mass="16273">MKEIITAFLEAQTCATVCCISENSTPYCFNCYYAFNAADGLLYFKSSRDTEHGKILEINPLVAGTILPDKLVKMTTRGIQFTGKLQHGDALQVKDSANHYYRKFPLAHAIPGEVYTIQLDTIKMTDSTIGFGKKILWARGQTIPTN</sequence>
<proteinExistence type="predicted"/>
<dbReference type="InterPro" id="IPR012349">
    <property type="entry name" value="Split_barrel_FMN-bd"/>
</dbReference>
<dbReference type="Proteomes" id="UP000765802">
    <property type="component" value="Unassembled WGS sequence"/>
</dbReference>